<gene>
    <name evidence="1" type="ORF">PXEA_LOCUS17981</name>
</gene>
<name>A0A3S5CNZ3_9PLAT</name>
<protein>
    <submittedName>
        <fullName evidence="1">Uncharacterized protein</fullName>
    </submittedName>
</protein>
<reference evidence="1" key="1">
    <citation type="submission" date="2018-11" db="EMBL/GenBank/DDBJ databases">
        <authorList>
            <consortium name="Pathogen Informatics"/>
        </authorList>
    </citation>
    <scope>NUCLEOTIDE SEQUENCE</scope>
</reference>
<organism evidence="1 2">
    <name type="scientific">Protopolystoma xenopodis</name>
    <dbReference type="NCBI Taxonomy" id="117903"/>
    <lineage>
        <taxon>Eukaryota</taxon>
        <taxon>Metazoa</taxon>
        <taxon>Spiralia</taxon>
        <taxon>Lophotrochozoa</taxon>
        <taxon>Platyhelminthes</taxon>
        <taxon>Monogenea</taxon>
        <taxon>Polyopisthocotylea</taxon>
        <taxon>Polystomatidea</taxon>
        <taxon>Polystomatidae</taxon>
        <taxon>Protopolystoma</taxon>
    </lineage>
</organism>
<evidence type="ECO:0000313" key="2">
    <source>
        <dbReference type="Proteomes" id="UP000784294"/>
    </source>
</evidence>
<proteinExistence type="predicted"/>
<dbReference type="AlphaFoldDB" id="A0A3S5CNZ3"/>
<dbReference type="Proteomes" id="UP000784294">
    <property type="component" value="Unassembled WGS sequence"/>
</dbReference>
<evidence type="ECO:0000313" key="1">
    <source>
        <dbReference type="EMBL" id="VEL24541.1"/>
    </source>
</evidence>
<keyword evidence="2" id="KW-1185">Reference proteome</keyword>
<accession>A0A3S5CNZ3</accession>
<dbReference type="EMBL" id="CAAALY010068296">
    <property type="protein sequence ID" value="VEL24541.1"/>
    <property type="molecule type" value="Genomic_DNA"/>
</dbReference>
<comment type="caution">
    <text evidence="1">The sequence shown here is derived from an EMBL/GenBank/DDBJ whole genome shotgun (WGS) entry which is preliminary data.</text>
</comment>
<sequence length="210" mass="22884">MLGRNQRKYGSSVTSATFKLSNKPLKYESSIILPASGTKKSMNLSQSFSGNSDKKAVNHPSFYFNEDDLESFSQTTVQNPPKRRSTISLGTGRLFKTPSLAGGPELGLSSCRPSSALSDKNFPVSISKDECSPGRYTVLRTVELQKGHSKSPYMTPGLAIGKEDNHLVRPSIENLNTPCQSKFSCYLLGISDGNTSDHVSGRSLSYIVFM</sequence>